<accession>J9WG20</accession>
<reference evidence="1 2" key="2">
    <citation type="journal article" date="2012" name="Nucleic Acids Res.">
        <title>Massive gene acquisitions in Mycobacterium indicus pranii provide a perspective on mycobacterial evolution.</title>
        <authorList>
            <person name="Saini V."/>
            <person name="Raghuvanshi S."/>
            <person name="Khurana J.P."/>
            <person name="Ahmed N."/>
            <person name="Hasnain S.E."/>
            <person name="Tyagi A.K."/>
            <person name="Tyagi A.K."/>
        </authorList>
    </citation>
    <scope>NUCLEOTIDE SEQUENCE [LARGE SCALE GENOMIC DNA]</scope>
    <source>
        <strain evidence="2">DSM 45239 / MTCC 9506</strain>
    </source>
</reference>
<dbReference type="HOGENOM" id="CLU_902610_0_0_11"/>
<dbReference type="AlphaFoldDB" id="J9WG20"/>
<protein>
    <recommendedName>
        <fullName evidence="3">Class I SAM-dependent methyltransferase</fullName>
    </recommendedName>
</protein>
<evidence type="ECO:0000313" key="1">
    <source>
        <dbReference type="EMBL" id="AFS15118.1"/>
    </source>
</evidence>
<proteinExistence type="predicted"/>
<dbReference type="Gene3D" id="3.40.50.150">
    <property type="entry name" value="Vaccinia Virus protein VP39"/>
    <property type="match status" value="1"/>
</dbReference>
<evidence type="ECO:0008006" key="3">
    <source>
        <dbReference type="Google" id="ProtNLM"/>
    </source>
</evidence>
<gene>
    <name evidence="1" type="ORF">MIP_04610</name>
</gene>
<dbReference type="SUPFAM" id="SSF53335">
    <property type="entry name" value="S-adenosyl-L-methionine-dependent methyltransferases"/>
    <property type="match status" value="1"/>
</dbReference>
<dbReference type="KEGG" id="mid:MIP_04610"/>
<sequence>MQDAQCIRGDLLEIGALFGKSAIVLGQHAKPQEKVIVCDIFEDAEGDAENVEENIQSYTGLNRAKFEENYSKWVDQLPVVIADLSTNIVNKVEPKSLRFAHIDGSHLFEVVRMDIANTRTLLNENGIVVMDDFRALHTPGVAAAVWDAVSNQGLTPICITEQKFYGSWNPRIALDIQDNLTRWIASQQDALNYGIQDIAGMSTLIIQNPAPWGGKLQIVVRIPNPWRPIQVVIEVPAPWRKHIAASRMRDVVNYSWGRPYLGKRSGSTEV</sequence>
<name>J9WG20_MYCIP</name>
<dbReference type="Proteomes" id="UP000007329">
    <property type="component" value="Chromosome"/>
</dbReference>
<dbReference type="InterPro" id="IPR029063">
    <property type="entry name" value="SAM-dependent_MTases_sf"/>
</dbReference>
<dbReference type="EMBL" id="CP002275">
    <property type="protein sequence ID" value="AFS15118.1"/>
    <property type="molecule type" value="Genomic_DNA"/>
</dbReference>
<organism evidence="1 2">
    <name type="scientific">Mycobacterium indicus pranii (strain DSM 45239 / MTCC 9506)</name>
    <dbReference type="NCBI Taxonomy" id="1232724"/>
    <lineage>
        <taxon>Bacteria</taxon>
        <taxon>Bacillati</taxon>
        <taxon>Actinomycetota</taxon>
        <taxon>Actinomycetes</taxon>
        <taxon>Mycobacteriales</taxon>
        <taxon>Mycobacteriaceae</taxon>
        <taxon>Mycobacterium</taxon>
        <taxon>Mycobacterium avium complex (MAC)</taxon>
    </lineage>
</organism>
<evidence type="ECO:0000313" key="2">
    <source>
        <dbReference type="Proteomes" id="UP000007329"/>
    </source>
</evidence>
<reference evidence="1 2" key="1">
    <citation type="journal article" date="2007" name="PLoS ONE">
        <title>Molecular analysis of a leprosy immunotherapeutic bacillus provides insights into Mycobacterium evolution.</title>
        <authorList>
            <person name="Ahmed N."/>
            <person name="Saini V."/>
            <person name="Raghuvanshi S."/>
            <person name="Khurana J.P."/>
            <person name="Tyagi A.K."/>
            <person name="Tyagi A.K."/>
            <person name="Hasnain S.E."/>
        </authorList>
    </citation>
    <scope>NUCLEOTIDE SEQUENCE [LARGE SCALE GENOMIC DNA]</scope>
    <source>
        <strain evidence="1">MTCC 9506</strain>
    </source>
</reference>
<dbReference type="Pfam" id="PF13578">
    <property type="entry name" value="Methyltransf_24"/>
    <property type="match status" value="1"/>
</dbReference>